<keyword evidence="4" id="KW-1185">Reference proteome</keyword>
<feature type="compositionally biased region" description="Basic and acidic residues" evidence="1">
    <location>
        <begin position="295"/>
        <end position="304"/>
    </location>
</feature>
<evidence type="ECO:0000313" key="3">
    <source>
        <dbReference type="EMBL" id="KAE8152295.1"/>
    </source>
</evidence>
<proteinExistence type="predicted"/>
<keyword evidence="2" id="KW-0472">Membrane</keyword>
<keyword evidence="2" id="KW-0812">Transmembrane</keyword>
<feature type="compositionally biased region" description="Low complexity" evidence="1">
    <location>
        <begin position="248"/>
        <end position="259"/>
    </location>
</feature>
<evidence type="ECO:0000256" key="1">
    <source>
        <dbReference type="SAM" id="MobiDB-lite"/>
    </source>
</evidence>
<dbReference type="EMBL" id="ML742055">
    <property type="protein sequence ID" value="KAE8152295.1"/>
    <property type="molecule type" value="Genomic_DNA"/>
</dbReference>
<evidence type="ECO:0000256" key="2">
    <source>
        <dbReference type="SAM" id="Phobius"/>
    </source>
</evidence>
<accession>A0A5N6U122</accession>
<protein>
    <submittedName>
        <fullName evidence="3">Uncharacterized protein</fullName>
    </submittedName>
</protein>
<dbReference type="AlphaFoldDB" id="A0A5N6U122"/>
<dbReference type="Proteomes" id="UP000325780">
    <property type="component" value="Unassembled WGS sequence"/>
</dbReference>
<name>A0A5N6U122_ASPAV</name>
<feature type="compositionally biased region" description="Polar residues" evidence="1">
    <location>
        <begin position="274"/>
        <end position="294"/>
    </location>
</feature>
<reference evidence="3 4" key="1">
    <citation type="submission" date="2019-04" db="EMBL/GenBank/DDBJ databases">
        <title>Friends and foes A comparative genomics study of 23 Aspergillus species from section Flavi.</title>
        <authorList>
            <consortium name="DOE Joint Genome Institute"/>
            <person name="Kjaerbolling I."/>
            <person name="Vesth T."/>
            <person name="Frisvad J.C."/>
            <person name="Nybo J.L."/>
            <person name="Theobald S."/>
            <person name="Kildgaard S."/>
            <person name="Isbrandt T."/>
            <person name="Kuo A."/>
            <person name="Sato A."/>
            <person name="Lyhne E.K."/>
            <person name="Kogle M.E."/>
            <person name="Wiebenga A."/>
            <person name="Kun R.S."/>
            <person name="Lubbers R.J."/>
            <person name="Makela M.R."/>
            <person name="Barry K."/>
            <person name="Chovatia M."/>
            <person name="Clum A."/>
            <person name="Daum C."/>
            <person name="Haridas S."/>
            <person name="He G."/>
            <person name="LaButti K."/>
            <person name="Lipzen A."/>
            <person name="Mondo S."/>
            <person name="Riley R."/>
            <person name="Salamov A."/>
            <person name="Simmons B.A."/>
            <person name="Magnuson J.K."/>
            <person name="Henrissat B."/>
            <person name="Mortensen U.H."/>
            <person name="Larsen T.O."/>
            <person name="Devries R.P."/>
            <person name="Grigoriev I.V."/>
            <person name="Machida M."/>
            <person name="Baker S.E."/>
            <person name="Andersen M.R."/>
        </authorList>
    </citation>
    <scope>NUCLEOTIDE SEQUENCE [LARGE SCALE GENOMIC DNA]</scope>
    <source>
        <strain evidence="3 4">IBT 18842</strain>
    </source>
</reference>
<evidence type="ECO:0000313" key="4">
    <source>
        <dbReference type="Proteomes" id="UP000325780"/>
    </source>
</evidence>
<sequence>MRYTRDKYRSWKEVEKDTGVPWATITNGLHSGKIEAYKSVSAFNEDWRILKQLRTQSTLEKLAETAEPTIVSIKELRMRSDKDPPKPTPTSNSLIPYWSYEKSALAAACIFSAFALAGFIFIIVLAARKIRRSWKRHKREKNDYSEFRHRIELNYDEGDSSLGFVPECKSNRESLMYSHGDSQALGYVVEQEGDSVTRVYRESNMVSSQTFDSIGAPLKKGNSARKSKQISDLRTDARTPSGKGRAGSIPRPIVVVPSPLKHVSSLKATPGSPPTDTNSPGSANSSVSAASQGETKTHRADPTKRFSLLRLPSIKLSKSPMFTL</sequence>
<gene>
    <name evidence="3" type="ORF">BDV25DRAFT_151283</name>
</gene>
<feature type="transmembrane region" description="Helical" evidence="2">
    <location>
        <begin position="104"/>
        <end position="127"/>
    </location>
</feature>
<organism evidence="3 4">
    <name type="scientific">Aspergillus avenaceus</name>
    <dbReference type="NCBI Taxonomy" id="36643"/>
    <lineage>
        <taxon>Eukaryota</taxon>
        <taxon>Fungi</taxon>
        <taxon>Dikarya</taxon>
        <taxon>Ascomycota</taxon>
        <taxon>Pezizomycotina</taxon>
        <taxon>Eurotiomycetes</taxon>
        <taxon>Eurotiomycetidae</taxon>
        <taxon>Eurotiales</taxon>
        <taxon>Aspergillaceae</taxon>
        <taxon>Aspergillus</taxon>
        <taxon>Aspergillus subgen. Circumdati</taxon>
    </lineage>
</organism>
<keyword evidence="2" id="KW-1133">Transmembrane helix</keyword>
<dbReference type="OrthoDB" id="4501674at2759"/>
<feature type="region of interest" description="Disordered" evidence="1">
    <location>
        <begin position="211"/>
        <end position="307"/>
    </location>
</feature>